<gene>
    <name evidence="1" type="ORF">SAMN05216334_13228</name>
</gene>
<dbReference type="Proteomes" id="UP000236753">
    <property type="component" value="Unassembled WGS sequence"/>
</dbReference>
<evidence type="ECO:0000313" key="2">
    <source>
        <dbReference type="Proteomes" id="UP000236753"/>
    </source>
</evidence>
<sequence>MELNTKLHLAVDGVGMPIRVVYARYHNGLCIIFRLIEEVTAEYLLVDHGYDSDTI</sequence>
<dbReference type="RefSeq" id="WP_181023835.1">
    <property type="nucleotide sequence ID" value="NZ_FNUX01000032.1"/>
</dbReference>
<evidence type="ECO:0000313" key="1">
    <source>
        <dbReference type="EMBL" id="SEG15635.1"/>
    </source>
</evidence>
<proteinExistence type="predicted"/>
<evidence type="ECO:0008006" key="3">
    <source>
        <dbReference type="Google" id="ProtNLM"/>
    </source>
</evidence>
<protein>
    <recommendedName>
        <fullName evidence="3">Transposase DDE domain-containing protein</fullName>
    </recommendedName>
</protein>
<name>A0A1H5XVT1_9PROT</name>
<accession>A0A1H5XVT1</accession>
<dbReference type="AlphaFoldDB" id="A0A1H5XVT1"/>
<dbReference type="EMBL" id="FNUX01000032">
    <property type="protein sequence ID" value="SEG15635.1"/>
    <property type="molecule type" value="Genomic_DNA"/>
</dbReference>
<reference evidence="1 2" key="1">
    <citation type="submission" date="2016-10" db="EMBL/GenBank/DDBJ databases">
        <authorList>
            <person name="de Groot N.N."/>
        </authorList>
    </citation>
    <scope>NUCLEOTIDE SEQUENCE [LARGE SCALE GENOMIC DNA]</scope>
    <source>
        <strain evidence="1 2">Nm13</strain>
    </source>
</reference>
<organism evidence="1 2">
    <name type="scientific">Nitrosomonas ureae</name>
    <dbReference type="NCBI Taxonomy" id="44577"/>
    <lineage>
        <taxon>Bacteria</taxon>
        <taxon>Pseudomonadati</taxon>
        <taxon>Pseudomonadota</taxon>
        <taxon>Betaproteobacteria</taxon>
        <taxon>Nitrosomonadales</taxon>
        <taxon>Nitrosomonadaceae</taxon>
        <taxon>Nitrosomonas</taxon>
    </lineage>
</organism>